<gene>
    <name evidence="2" type="ordered locus">Tpau_0286</name>
</gene>
<feature type="transmembrane region" description="Helical" evidence="1">
    <location>
        <begin position="12"/>
        <end position="29"/>
    </location>
</feature>
<dbReference type="RefSeq" id="WP_013124982.1">
    <property type="nucleotide sequence ID" value="NC_014158.1"/>
</dbReference>
<dbReference type="EMBL" id="CP001966">
    <property type="protein sequence ID" value="ADG76933.1"/>
    <property type="molecule type" value="Genomic_DNA"/>
</dbReference>
<proteinExistence type="predicted"/>
<keyword evidence="1" id="KW-1133">Transmembrane helix</keyword>
<evidence type="ECO:0000313" key="2">
    <source>
        <dbReference type="EMBL" id="ADG76933.1"/>
    </source>
</evidence>
<dbReference type="AlphaFoldDB" id="D5UQV0"/>
<reference evidence="2 3" key="2">
    <citation type="journal article" date="2011" name="Stand. Genomic Sci.">
        <title>Complete genome sequence of Tsukamurella paurometabola type strain (no. 33).</title>
        <authorList>
            <person name="Munk A.C."/>
            <person name="Lapidus A."/>
            <person name="Lucas S."/>
            <person name="Nolan M."/>
            <person name="Tice H."/>
            <person name="Cheng J.F."/>
            <person name="Del Rio T.G."/>
            <person name="Goodwin L."/>
            <person name="Pitluck S."/>
            <person name="Liolios K."/>
            <person name="Huntemann M."/>
            <person name="Ivanova N."/>
            <person name="Mavromatis K."/>
            <person name="Mikhailova N."/>
            <person name="Pati A."/>
            <person name="Chen A."/>
            <person name="Palaniappan K."/>
            <person name="Tapia R."/>
            <person name="Han C."/>
            <person name="Land M."/>
            <person name="Hauser L."/>
            <person name="Chang Y.J."/>
            <person name="Jeffries C.D."/>
            <person name="Brettin T."/>
            <person name="Yasawong M."/>
            <person name="Brambilla E.M."/>
            <person name="Rohde M."/>
            <person name="Sikorski J."/>
            <person name="Goker M."/>
            <person name="Detter J.C."/>
            <person name="Woyke T."/>
            <person name="Bristow J."/>
            <person name="Eisen J.A."/>
            <person name="Markowitz V."/>
            <person name="Hugenholtz P."/>
            <person name="Kyrpides N.C."/>
            <person name="Klenk H.P."/>
        </authorList>
    </citation>
    <scope>NUCLEOTIDE SEQUENCE [LARGE SCALE GENOMIC DNA]</scope>
    <source>
        <strain evidence="3">ATCC 8368 / DSM 20162 / CCUG 35730 / CIP 100753 / JCM 10117 / KCTC 9821 / NBRC 16120 / NCIMB 702349 / NCTC 13040</strain>
    </source>
</reference>
<keyword evidence="3" id="KW-1185">Reference proteome</keyword>
<sequence length="177" mass="18977">MRSSTRLVDRFITLLTGLVLLGIGGWLLAYRLGERHIVSASQRLIPDKIADTPDSPWWNPAVGIAGVALVLLALWLLLQHLRTNTAKTVATAHGGTVDLTKVATAVAEDLSTSPLIRKARSTTIQHKDQPTIQVRVTIAPGAPVQELAELARAAQTEVTAATNPDIGLQLLVDSEDK</sequence>
<feature type="transmembrane region" description="Helical" evidence="1">
    <location>
        <begin position="57"/>
        <end position="78"/>
    </location>
</feature>
<dbReference type="Proteomes" id="UP000001213">
    <property type="component" value="Chromosome"/>
</dbReference>
<dbReference type="HOGENOM" id="CLU_122387_0_0_11"/>
<accession>D5UQV0</accession>
<protein>
    <recommendedName>
        <fullName evidence="4">Alkaline shock response membrane anchor protein AmaP</fullName>
    </recommendedName>
</protein>
<dbReference type="KEGG" id="tpr:Tpau_0286"/>
<evidence type="ECO:0000256" key="1">
    <source>
        <dbReference type="SAM" id="Phobius"/>
    </source>
</evidence>
<organism evidence="2 3">
    <name type="scientific">Tsukamurella paurometabola (strain ATCC 8368 / DSM 20162 / CCUG 35730 / CIP 100753 / JCM 10117 / KCTC 9821 / NBRC 16120 / NCIMB 702349 / NCTC 13040)</name>
    <name type="common">Corynebacterium paurometabolum</name>
    <dbReference type="NCBI Taxonomy" id="521096"/>
    <lineage>
        <taxon>Bacteria</taxon>
        <taxon>Bacillati</taxon>
        <taxon>Actinomycetota</taxon>
        <taxon>Actinomycetes</taxon>
        <taxon>Mycobacteriales</taxon>
        <taxon>Tsukamurellaceae</taxon>
        <taxon>Tsukamurella</taxon>
    </lineage>
</organism>
<evidence type="ECO:0008006" key="4">
    <source>
        <dbReference type="Google" id="ProtNLM"/>
    </source>
</evidence>
<keyword evidence="1" id="KW-0812">Transmembrane</keyword>
<evidence type="ECO:0000313" key="3">
    <source>
        <dbReference type="Proteomes" id="UP000001213"/>
    </source>
</evidence>
<keyword evidence="1" id="KW-0472">Membrane</keyword>
<reference evidence="3" key="1">
    <citation type="submission" date="2010-03" db="EMBL/GenBank/DDBJ databases">
        <title>The complete chromosome of Tsukamurella paurometabola DSM 20162.</title>
        <authorList>
            <consortium name="US DOE Joint Genome Institute (JGI-PGF)"/>
            <person name="Lucas S."/>
            <person name="Copeland A."/>
            <person name="Lapidus A."/>
            <person name="Glavina del Rio T."/>
            <person name="Dalin E."/>
            <person name="Tice H."/>
            <person name="Bruce D."/>
            <person name="Goodwin L."/>
            <person name="Pitluck S."/>
            <person name="Kyrpides N."/>
            <person name="Mavromatis K."/>
            <person name="Ivanova N."/>
            <person name="Mikhailova N."/>
            <person name="Munk A.C."/>
            <person name="Brettin T."/>
            <person name="Detter J.C."/>
            <person name="Tapia R."/>
            <person name="Han C."/>
            <person name="Larimer F."/>
            <person name="Land M."/>
            <person name="Hauser L."/>
            <person name="Markowitz V."/>
            <person name="Cheng J.-F."/>
            <person name="Hugenholtz P."/>
            <person name="Woyke T."/>
            <person name="Wu D."/>
            <person name="Jando M."/>
            <person name="Brambilla E."/>
            <person name="Klenk H.-P."/>
            <person name="Eisen J.A."/>
        </authorList>
    </citation>
    <scope>NUCLEOTIDE SEQUENCE [LARGE SCALE GENOMIC DNA]</scope>
    <source>
        <strain evidence="3">ATCC 8368 / DSM 20162 / CCUG 35730 / CIP 100753 / JCM 10117 / KCTC 9821 / NBRC 16120 / NCIMB 702349 / NCTC 13040</strain>
    </source>
</reference>
<name>D5UQV0_TSUPD</name>
<dbReference type="STRING" id="521096.Tpau_0286"/>